<evidence type="ECO:0000313" key="1">
    <source>
        <dbReference type="EMBL" id="CAB3978927.1"/>
    </source>
</evidence>
<proteinExistence type="predicted"/>
<sequence>MAGVRNLFLLLGRSNRELKRVLTTCFLLCLSLTGFTLFLTYQKPHLKDKLHKLAGISFSNNEQNLKQDICFDPNGLKCEIIKQQREENVWKKTFYRRRAADFEGPIEVDTSADEKKCPQLYGIAREMLNGLKIKLPRETKRTRWKFREPVDLNKLKQTHLRWNHPWKQGDSKKTRELLRRYNVSAKTIKKRKILLSYGHNCCNNSKARAIEHAVSDAKMDYAEALDLSALSVPFQISHHEQLRKRKGAGYWLWKAYIILYALLYKLHDGDLLVYHDSGMYFVNDIGPLLKVCEHVKPSILTFAMNYEERLYSKRDAFILTDMNTPIVYAKGQTQRLANLIVAMKNCETIQYFMEYLAYTMDSRISSDNDNVLGQPNFEGFVGNRHDQTVHSLLSKKWGILELRDPCTCGRNEFDKNGGYASGPYTGLYVHDRWRS</sequence>
<accession>A0A7D9HBW7</accession>
<evidence type="ECO:0000313" key="2">
    <source>
        <dbReference type="Proteomes" id="UP001152795"/>
    </source>
</evidence>
<dbReference type="AlphaFoldDB" id="A0A7D9HBW7"/>
<organism evidence="1 2">
    <name type="scientific">Paramuricea clavata</name>
    <name type="common">Red gorgonian</name>
    <name type="synonym">Violescent sea-whip</name>
    <dbReference type="NCBI Taxonomy" id="317549"/>
    <lineage>
        <taxon>Eukaryota</taxon>
        <taxon>Metazoa</taxon>
        <taxon>Cnidaria</taxon>
        <taxon>Anthozoa</taxon>
        <taxon>Octocorallia</taxon>
        <taxon>Malacalcyonacea</taxon>
        <taxon>Plexauridae</taxon>
        <taxon>Paramuricea</taxon>
    </lineage>
</organism>
<comment type="caution">
    <text evidence="1">The sequence shown here is derived from an EMBL/GenBank/DDBJ whole genome shotgun (WGS) entry which is preliminary data.</text>
</comment>
<dbReference type="OrthoDB" id="10027231at2759"/>
<gene>
    <name evidence="1" type="ORF">PACLA_8A074737</name>
</gene>
<reference evidence="1" key="1">
    <citation type="submission" date="2020-04" db="EMBL/GenBank/DDBJ databases">
        <authorList>
            <person name="Alioto T."/>
            <person name="Alioto T."/>
            <person name="Gomez Garrido J."/>
        </authorList>
    </citation>
    <scope>NUCLEOTIDE SEQUENCE</scope>
    <source>
        <strain evidence="1">A484AB</strain>
    </source>
</reference>
<keyword evidence="2" id="KW-1185">Reference proteome</keyword>
<protein>
    <submittedName>
        <fullName evidence="1">Uncharacterized protein</fullName>
    </submittedName>
</protein>
<dbReference type="Proteomes" id="UP001152795">
    <property type="component" value="Unassembled WGS sequence"/>
</dbReference>
<dbReference type="EMBL" id="CACRXK020000152">
    <property type="protein sequence ID" value="CAB3978927.1"/>
    <property type="molecule type" value="Genomic_DNA"/>
</dbReference>
<name>A0A7D9HBW7_PARCT</name>